<comment type="similarity">
    <text evidence="1">Belongs to the DNA repair enzymes AP/ExoA family.</text>
</comment>
<dbReference type="InterPro" id="IPR004808">
    <property type="entry name" value="AP_endonuc_1"/>
</dbReference>
<organism evidence="9 10">
    <name type="scientific">Luteimonas deserti</name>
    <dbReference type="NCBI Taxonomy" id="2752306"/>
    <lineage>
        <taxon>Bacteria</taxon>
        <taxon>Pseudomonadati</taxon>
        <taxon>Pseudomonadota</taxon>
        <taxon>Gammaproteobacteria</taxon>
        <taxon>Lysobacterales</taxon>
        <taxon>Lysobacteraceae</taxon>
        <taxon>Luteimonas</taxon>
    </lineage>
</organism>
<feature type="binding site" evidence="6">
    <location>
        <position position="248"/>
    </location>
    <ligand>
        <name>Mg(2+)</name>
        <dbReference type="ChEBI" id="CHEBI:18420"/>
        <label>1</label>
    </ligand>
</feature>
<feature type="site" description="Transition state stabilizer" evidence="7">
    <location>
        <position position="148"/>
    </location>
</feature>
<dbReference type="PROSITE" id="PS51435">
    <property type="entry name" value="AP_NUCLEASE_F1_4"/>
    <property type="match status" value="1"/>
</dbReference>
<evidence type="ECO:0000259" key="8">
    <source>
        <dbReference type="Pfam" id="PF03372"/>
    </source>
</evidence>
<dbReference type="PANTHER" id="PTHR43250">
    <property type="entry name" value="EXODEOXYRIBONUCLEASE III"/>
    <property type="match status" value="1"/>
</dbReference>
<feature type="binding site" evidence="6">
    <location>
        <position position="148"/>
    </location>
    <ligand>
        <name>Mg(2+)</name>
        <dbReference type="ChEBI" id="CHEBI:18420"/>
        <label>1</label>
    </ligand>
</feature>
<dbReference type="PANTHER" id="PTHR43250:SF2">
    <property type="entry name" value="EXODEOXYRIBONUCLEASE III"/>
    <property type="match status" value="1"/>
</dbReference>
<dbReference type="InterPro" id="IPR020847">
    <property type="entry name" value="AP_endonuclease_F1_BS"/>
</dbReference>
<dbReference type="AlphaFoldDB" id="A0A7Z0TWL8"/>
<dbReference type="EMBL" id="JACCJZ010000019">
    <property type="protein sequence ID" value="NYZ63499.1"/>
    <property type="molecule type" value="Genomic_DNA"/>
</dbReference>
<dbReference type="GO" id="GO:0008311">
    <property type="term" value="F:double-stranded DNA 3'-5' DNA exonuclease activity"/>
    <property type="evidence" value="ECO:0007669"/>
    <property type="project" value="UniProtKB-EC"/>
</dbReference>
<keyword evidence="4 6" id="KW-0460">Magnesium</keyword>
<feature type="active site" description="Proton acceptor" evidence="5">
    <location>
        <position position="248"/>
    </location>
</feature>
<dbReference type="SUPFAM" id="SSF56219">
    <property type="entry name" value="DNase I-like"/>
    <property type="match status" value="1"/>
</dbReference>
<dbReference type="CDD" id="cd09086">
    <property type="entry name" value="ExoIII-like_AP-endo"/>
    <property type="match status" value="1"/>
</dbReference>
<evidence type="ECO:0000313" key="10">
    <source>
        <dbReference type="Proteomes" id="UP000589896"/>
    </source>
</evidence>
<comment type="caution">
    <text evidence="9">The sequence shown here is derived from an EMBL/GenBank/DDBJ whole genome shotgun (WGS) entry which is preliminary data.</text>
</comment>
<feature type="binding site" evidence="6">
    <location>
        <position position="247"/>
    </location>
    <ligand>
        <name>Mg(2+)</name>
        <dbReference type="ChEBI" id="CHEBI:18420"/>
        <label>1</label>
    </ligand>
</feature>
<dbReference type="EC" id="3.1.11.2" evidence="9"/>
<feature type="site" description="Interaction with DNA substrate" evidence="7">
    <location>
        <position position="248"/>
    </location>
</feature>
<dbReference type="NCBIfam" id="TIGR00195">
    <property type="entry name" value="exoDNase_III"/>
    <property type="match status" value="1"/>
</dbReference>
<dbReference type="NCBIfam" id="TIGR00633">
    <property type="entry name" value="xth"/>
    <property type="match status" value="1"/>
</dbReference>
<dbReference type="GO" id="GO:0046872">
    <property type="term" value="F:metal ion binding"/>
    <property type="evidence" value="ECO:0007669"/>
    <property type="project" value="UniProtKB-KW"/>
</dbReference>
<dbReference type="GO" id="GO:0006281">
    <property type="term" value="P:DNA repair"/>
    <property type="evidence" value="ECO:0007669"/>
    <property type="project" value="InterPro"/>
</dbReference>
<keyword evidence="6" id="KW-0464">Manganese</keyword>
<feature type="binding site" evidence="6">
    <location>
        <position position="34"/>
    </location>
    <ligand>
        <name>Mg(2+)</name>
        <dbReference type="ChEBI" id="CHEBI:18420"/>
        <label>1</label>
    </ligand>
</feature>
<dbReference type="Gene3D" id="3.60.10.10">
    <property type="entry name" value="Endonuclease/exonuclease/phosphatase"/>
    <property type="match status" value="1"/>
</dbReference>
<name>A0A7Z0TWL8_9GAMM</name>
<dbReference type="GO" id="GO:0004519">
    <property type="term" value="F:endonuclease activity"/>
    <property type="evidence" value="ECO:0007669"/>
    <property type="project" value="InterPro"/>
</dbReference>
<evidence type="ECO:0000256" key="6">
    <source>
        <dbReference type="PIRSR" id="PIRSR604808-2"/>
    </source>
</evidence>
<keyword evidence="3 9" id="KW-0378">Hydrolase</keyword>
<dbReference type="InterPro" id="IPR005135">
    <property type="entry name" value="Endo/exonuclease/phosphatase"/>
</dbReference>
<feature type="active site" evidence="5">
    <location>
        <position position="105"/>
    </location>
</feature>
<sequence>MKIASWNVNSLNVRLPHLEQWLRDARPDVVGLQETKLEDAKFPDSALAALGYRSVFAGQKTYNGVALLARDRAIEAVQVGIPGFEDEQKRVIAATIDGVRVVNLYVVNGQDVGTDKYAYKLRWLAAVEAWLEHERRAHPDLVVLGDFNIAPDDRDVHDPAVWNESHILTSADERAALQRLLGLGLHDAFRLHHTQGGIFSWWDYRQAGFRRDLGLRIDLTLVSDSLRDRAVASGVDREPRTWDRPSDHAPAWVELRRRD</sequence>
<evidence type="ECO:0000313" key="9">
    <source>
        <dbReference type="EMBL" id="NYZ63499.1"/>
    </source>
</evidence>
<dbReference type="InterPro" id="IPR037493">
    <property type="entry name" value="ExoIII-like"/>
</dbReference>
<evidence type="ECO:0000256" key="4">
    <source>
        <dbReference type="ARBA" id="ARBA00022842"/>
    </source>
</evidence>
<feature type="active site" description="Proton donor/acceptor" evidence="5">
    <location>
        <position position="146"/>
    </location>
</feature>
<dbReference type="PROSITE" id="PS00726">
    <property type="entry name" value="AP_NUCLEASE_F1_1"/>
    <property type="match status" value="1"/>
</dbReference>
<dbReference type="InterPro" id="IPR036691">
    <property type="entry name" value="Endo/exonu/phosph_ase_sf"/>
</dbReference>
<evidence type="ECO:0000256" key="5">
    <source>
        <dbReference type="PIRSR" id="PIRSR604808-1"/>
    </source>
</evidence>
<gene>
    <name evidence="9" type="primary">xth</name>
    <name evidence="9" type="ORF">H0E82_12130</name>
</gene>
<reference evidence="9 10" key="1">
    <citation type="submission" date="2020-07" db="EMBL/GenBank/DDBJ databases">
        <title>isolation of Luteimonas sp. SJ-16.</title>
        <authorList>
            <person name="Huang X.-X."/>
            <person name="Xu L."/>
            <person name="Sun J.-Q."/>
        </authorList>
    </citation>
    <scope>NUCLEOTIDE SEQUENCE [LARGE SCALE GENOMIC DNA]</scope>
    <source>
        <strain evidence="9 10">SJ-16</strain>
    </source>
</reference>
<feature type="domain" description="Endonuclease/exonuclease/phosphatase" evidence="8">
    <location>
        <begin position="4"/>
        <end position="248"/>
    </location>
</feature>
<feature type="binding site" evidence="6">
    <location>
        <position position="146"/>
    </location>
    <ligand>
        <name>Mg(2+)</name>
        <dbReference type="ChEBI" id="CHEBI:18420"/>
        <label>1</label>
    </ligand>
</feature>
<keyword evidence="2 6" id="KW-0479">Metal-binding</keyword>
<evidence type="ECO:0000256" key="7">
    <source>
        <dbReference type="PIRSR" id="PIRSR604808-3"/>
    </source>
</evidence>
<feature type="site" description="Important for catalytic activity" evidence="7">
    <location>
        <position position="218"/>
    </location>
</feature>
<dbReference type="GO" id="GO:0003677">
    <property type="term" value="F:DNA binding"/>
    <property type="evidence" value="ECO:0007669"/>
    <property type="project" value="InterPro"/>
</dbReference>
<dbReference type="RefSeq" id="WP_180545722.1">
    <property type="nucleotide sequence ID" value="NZ_JACCJZ010000019.1"/>
</dbReference>
<evidence type="ECO:0000256" key="3">
    <source>
        <dbReference type="ARBA" id="ARBA00022801"/>
    </source>
</evidence>
<comment type="cofactor">
    <cofactor evidence="6">
        <name>Mg(2+)</name>
        <dbReference type="ChEBI" id="CHEBI:18420"/>
    </cofactor>
    <cofactor evidence="6">
        <name>Mn(2+)</name>
        <dbReference type="ChEBI" id="CHEBI:29035"/>
    </cofactor>
    <text evidence="6">Probably binds two magnesium or manganese ions per subunit.</text>
</comment>
<evidence type="ECO:0000256" key="2">
    <source>
        <dbReference type="ARBA" id="ARBA00022723"/>
    </source>
</evidence>
<evidence type="ECO:0000256" key="1">
    <source>
        <dbReference type="ARBA" id="ARBA00007092"/>
    </source>
</evidence>
<dbReference type="Pfam" id="PF03372">
    <property type="entry name" value="Exo_endo_phos"/>
    <property type="match status" value="1"/>
</dbReference>
<accession>A0A7Z0TWL8</accession>
<feature type="binding site" evidence="6">
    <location>
        <position position="7"/>
    </location>
    <ligand>
        <name>Mg(2+)</name>
        <dbReference type="ChEBI" id="CHEBI:18420"/>
        <label>1</label>
    </ligand>
</feature>
<dbReference type="Proteomes" id="UP000589896">
    <property type="component" value="Unassembled WGS sequence"/>
</dbReference>
<protein>
    <submittedName>
        <fullName evidence="9">Exodeoxyribonuclease III</fullName>
        <ecNumber evidence="9">3.1.11.2</ecNumber>
    </submittedName>
</protein>
<keyword evidence="10" id="KW-1185">Reference proteome</keyword>
<proteinExistence type="inferred from homology"/>